<gene>
    <name evidence="1" type="ORF">SAMN05421874_15617</name>
</gene>
<dbReference type="Gene3D" id="3.80.10.10">
    <property type="entry name" value="Ribonuclease Inhibitor"/>
    <property type="match status" value="1"/>
</dbReference>
<dbReference type="InterPro" id="IPR032675">
    <property type="entry name" value="LRR_dom_sf"/>
</dbReference>
<organism evidence="1 2">
    <name type="scientific">Nonomuraea maritima</name>
    <dbReference type="NCBI Taxonomy" id="683260"/>
    <lineage>
        <taxon>Bacteria</taxon>
        <taxon>Bacillati</taxon>
        <taxon>Actinomycetota</taxon>
        <taxon>Actinomycetes</taxon>
        <taxon>Streptosporangiales</taxon>
        <taxon>Streptosporangiaceae</taxon>
        <taxon>Nonomuraea</taxon>
    </lineage>
</organism>
<protein>
    <recommendedName>
        <fullName evidence="3">Leucine-rich repeat domain-containing protein</fullName>
    </recommendedName>
</protein>
<proteinExistence type="predicted"/>
<reference evidence="1 2" key="1">
    <citation type="submission" date="2016-10" db="EMBL/GenBank/DDBJ databases">
        <authorList>
            <person name="de Groot N.N."/>
        </authorList>
    </citation>
    <scope>NUCLEOTIDE SEQUENCE [LARGE SCALE GENOMIC DNA]</scope>
    <source>
        <strain evidence="1 2">CGMCC 4.5681</strain>
    </source>
</reference>
<dbReference type="AlphaFoldDB" id="A0A1G9SEQ5"/>
<keyword evidence="2" id="KW-1185">Reference proteome</keyword>
<evidence type="ECO:0008006" key="3">
    <source>
        <dbReference type="Google" id="ProtNLM"/>
    </source>
</evidence>
<dbReference type="Proteomes" id="UP000198683">
    <property type="component" value="Unassembled WGS sequence"/>
</dbReference>
<evidence type="ECO:0000313" key="2">
    <source>
        <dbReference type="Proteomes" id="UP000198683"/>
    </source>
</evidence>
<dbReference type="SUPFAM" id="SSF52058">
    <property type="entry name" value="L domain-like"/>
    <property type="match status" value="1"/>
</dbReference>
<dbReference type="EMBL" id="FNFB01000056">
    <property type="protein sequence ID" value="SDM33958.1"/>
    <property type="molecule type" value="Genomic_DNA"/>
</dbReference>
<name>A0A1G9SEQ5_9ACTN</name>
<accession>A0A1G9SEQ5</accession>
<evidence type="ECO:0000313" key="1">
    <source>
        <dbReference type="EMBL" id="SDM33958.1"/>
    </source>
</evidence>
<sequence length="418" mass="45927">MVDSAAPPPPDLVWLGQVPVHADAPSETNAIGIWENIPRSVAYQRRWNLHVPSAAKAAYRNATHGLVTVDLGDVPQTMYATTSDLTIPAHLADVRWPALDALPQLTTLKISGPDRGLTNALTTHPIIQNLVWDDPPHTIDLSRTHLTTLKLSGTGLQRLRLPRGLIDLYLTGEPPEAVEAAEEGRWIHLSMASSARAVPHGLHGLRRLNLQASGDLSLIAFEALTDLECLHICWNRPHGGLLDASDLSGFSRLHTLRLTDAYGVDASSLPHPATSMRLLEVNGIRRSQSEVLMARYRSTPVQATVWGAKSDVWLAANIDNPLRDWVDDDERAGAAACKAYTSALRAIDRLPVDNPATAIAAQQILQNLVEKLNTIDERFEIIDTLRREEAADAFFALAQRLGVADSKAADWFDEWRDF</sequence>